<dbReference type="Proteomes" id="UP000077384">
    <property type="component" value="Unassembled WGS sequence"/>
</dbReference>
<dbReference type="GO" id="GO:0005886">
    <property type="term" value="C:plasma membrane"/>
    <property type="evidence" value="ECO:0007669"/>
    <property type="project" value="UniProtKB-SubCell"/>
</dbReference>
<comment type="caution">
    <text evidence="7">The sequence shown here is derived from an EMBL/GenBank/DDBJ whole genome shotgun (WGS) entry which is preliminary data.</text>
</comment>
<proteinExistence type="predicted"/>
<feature type="transmembrane region" description="Helical" evidence="6">
    <location>
        <begin position="160"/>
        <end position="179"/>
    </location>
</feature>
<feature type="transmembrane region" description="Helical" evidence="6">
    <location>
        <begin position="412"/>
        <end position="435"/>
    </location>
</feature>
<dbReference type="InterPro" id="IPR002797">
    <property type="entry name" value="Polysacc_synth"/>
</dbReference>
<gene>
    <name evidence="7" type="primary">spoVB_1</name>
    <name evidence="8" type="synonym">spoVB_2</name>
    <name evidence="8" type="ORF">CLCOS_13140</name>
    <name evidence="7" type="ORF">WX73_00608</name>
</gene>
<evidence type="ECO:0000256" key="4">
    <source>
        <dbReference type="ARBA" id="ARBA00022989"/>
    </source>
</evidence>
<dbReference type="RefSeq" id="WP_063601351.1">
    <property type="nucleotide sequence ID" value="NZ_LITQ01000016.1"/>
</dbReference>
<feature type="transmembrane region" description="Helical" evidence="6">
    <location>
        <begin position="455"/>
        <end position="480"/>
    </location>
</feature>
<feature type="transmembrane region" description="Helical" evidence="6">
    <location>
        <begin position="289"/>
        <end position="311"/>
    </location>
</feature>
<dbReference type="Proteomes" id="UP000093694">
    <property type="component" value="Unassembled WGS sequence"/>
</dbReference>
<feature type="transmembrane region" description="Helical" evidence="6">
    <location>
        <begin position="90"/>
        <end position="113"/>
    </location>
</feature>
<feature type="transmembrane region" description="Helical" evidence="6">
    <location>
        <begin position="486"/>
        <end position="507"/>
    </location>
</feature>
<protein>
    <submittedName>
        <fullName evidence="7">Stage V sporulation protein B</fullName>
    </submittedName>
</protein>
<dbReference type="InterPro" id="IPR024923">
    <property type="entry name" value="PG_synth_SpoVB"/>
</dbReference>
<dbReference type="EMBL" id="LITQ01000016">
    <property type="protein sequence ID" value="OAA92939.1"/>
    <property type="molecule type" value="Genomic_DNA"/>
</dbReference>
<feature type="transmembrane region" description="Helical" evidence="6">
    <location>
        <begin position="323"/>
        <end position="343"/>
    </location>
</feature>
<organism evidence="7 9">
    <name type="scientific">Clostridium coskatii</name>
    <dbReference type="NCBI Taxonomy" id="1705578"/>
    <lineage>
        <taxon>Bacteria</taxon>
        <taxon>Bacillati</taxon>
        <taxon>Bacillota</taxon>
        <taxon>Clostridia</taxon>
        <taxon>Eubacteriales</taxon>
        <taxon>Clostridiaceae</taxon>
        <taxon>Clostridium</taxon>
    </lineage>
</organism>
<reference evidence="7 9" key="1">
    <citation type="journal article" date="2015" name="Biotechnol. Bioeng.">
        <title>Genome sequence and phenotypic characterization of Caulobacter segnis.</title>
        <authorList>
            <person name="Patel S."/>
            <person name="Fletcher B."/>
            <person name="Scott D.C."/>
            <person name="Ely B."/>
        </authorList>
    </citation>
    <scope>NUCLEOTIDE SEQUENCE [LARGE SCALE GENOMIC DNA]</scope>
    <source>
        <strain evidence="7 9">PS02</strain>
    </source>
</reference>
<keyword evidence="3 6" id="KW-0812">Transmembrane</keyword>
<keyword evidence="2" id="KW-1003">Cell membrane</keyword>
<evidence type="ECO:0000256" key="3">
    <source>
        <dbReference type="ARBA" id="ARBA00022692"/>
    </source>
</evidence>
<accession>A0A162NFK3</accession>
<keyword evidence="5 6" id="KW-0472">Membrane</keyword>
<feature type="transmembrane region" description="Helical" evidence="6">
    <location>
        <begin position="185"/>
        <end position="205"/>
    </location>
</feature>
<evidence type="ECO:0000256" key="6">
    <source>
        <dbReference type="SAM" id="Phobius"/>
    </source>
</evidence>
<dbReference type="CDD" id="cd13124">
    <property type="entry name" value="MATE_SpoVB_like"/>
    <property type="match status" value="1"/>
</dbReference>
<evidence type="ECO:0000256" key="2">
    <source>
        <dbReference type="ARBA" id="ARBA00022475"/>
    </source>
</evidence>
<dbReference type="InterPro" id="IPR050833">
    <property type="entry name" value="Poly_Biosynth_Transport"/>
</dbReference>
<reference evidence="8 10" key="2">
    <citation type="journal article" date="2016" name="Front. Microbiol.">
        <title>Industrial Acetogenic Biocatalysts: A Comparative Metabolic and Genomic Analysis.</title>
        <authorList>
            <person name="Bengelsdorf F."/>
            <person name="Poehlein A."/>
            <person name="Sonja S."/>
            <person name="Erz C."/>
            <person name="Hummel T."/>
            <person name="Hoffmeister S."/>
            <person name="Daniel R."/>
            <person name="Durre P."/>
        </authorList>
    </citation>
    <scope>NUCLEOTIDE SEQUENCE [LARGE SCALE GENOMIC DNA]</scope>
    <source>
        <strain evidence="8 10">PTA-10522</strain>
    </source>
</reference>
<dbReference type="EMBL" id="LROR01000036">
    <property type="protein sequence ID" value="OBR95881.1"/>
    <property type="molecule type" value="Genomic_DNA"/>
</dbReference>
<name>A0A162NFK3_9CLOT</name>
<evidence type="ECO:0000313" key="8">
    <source>
        <dbReference type="EMBL" id="OBR95881.1"/>
    </source>
</evidence>
<sequence>MKEQSTTKGFAILSMAGMAVKILSVIYIPLMMKIIGEEGYGLYGASYQVYAFVFVLTNAGIPVAISKLISELNAVGNYRDAVRGFKIARFILVILGIVMASFLIIFSGPLASITKYNKAYLSLLTLAPAIFFTSIASAYRGYFQGRANMTPTAVSQVIEQIVNTIFALVFAAYLMRYGVEVGCTGGPIGTSFGALASATFLIYCYEKNKKIKLPQNYVEVSRTRLTTSQLVKKIIKYGVPITLCVGMTYAGSIVDLTNTKTRLMVGGISDTNATILYGYLNKYQQLLNVPIAIISSLSAAILPAISAAFAVKDRKRVKDKINYSFRLCFLIAIPCAVGFSVLSGHIYELLKFGKAYYIMECGSIVLVLMSIMQIQTTILQSVGKLFTATFYSVIGIVVKICINYVLIAIPNINILGAIVGSIVGFVIPIILNHIIIRKSLNAKVSLIRHAVKPAIASVMMGIVVVASSFAMDFIFGFIKIAYIPNAISTIVSVLVGIITYVFTMALIGGIRKRDMELLPGTVRKLIPGFILRKVK</sequence>
<evidence type="ECO:0000256" key="5">
    <source>
        <dbReference type="ARBA" id="ARBA00023136"/>
    </source>
</evidence>
<feature type="transmembrane region" description="Helical" evidence="6">
    <location>
        <begin position="47"/>
        <end position="69"/>
    </location>
</feature>
<keyword evidence="4 6" id="KW-1133">Transmembrane helix</keyword>
<feature type="transmembrane region" description="Helical" evidence="6">
    <location>
        <begin position="119"/>
        <end position="139"/>
    </location>
</feature>
<feature type="transmembrane region" description="Helical" evidence="6">
    <location>
        <begin position="234"/>
        <end position="254"/>
    </location>
</feature>
<dbReference type="PIRSF" id="PIRSF038958">
    <property type="entry name" value="PG_synth_SpoVB"/>
    <property type="match status" value="1"/>
</dbReference>
<keyword evidence="10" id="KW-1185">Reference proteome</keyword>
<evidence type="ECO:0000313" key="9">
    <source>
        <dbReference type="Proteomes" id="UP000077384"/>
    </source>
</evidence>
<evidence type="ECO:0000313" key="7">
    <source>
        <dbReference type="EMBL" id="OAA92939.1"/>
    </source>
</evidence>
<feature type="transmembrane region" description="Helical" evidence="6">
    <location>
        <begin position="355"/>
        <end position="374"/>
    </location>
</feature>
<feature type="transmembrane region" description="Helical" evidence="6">
    <location>
        <begin position="386"/>
        <end position="406"/>
    </location>
</feature>
<feature type="transmembrane region" description="Helical" evidence="6">
    <location>
        <begin position="12"/>
        <end position="35"/>
    </location>
</feature>
<dbReference type="PANTHER" id="PTHR30250:SF21">
    <property type="entry name" value="LIPID II FLIPPASE MURJ"/>
    <property type="match status" value="1"/>
</dbReference>
<comment type="subcellular location">
    <subcellularLocation>
        <location evidence="1">Cell membrane</location>
        <topology evidence="1">Multi-pass membrane protein</topology>
    </subcellularLocation>
</comment>
<dbReference type="AlphaFoldDB" id="A0A162NFK3"/>
<evidence type="ECO:0000256" key="1">
    <source>
        <dbReference type="ARBA" id="ARBA00004651"/>
    </source>
</evidence>
<evidence type="ECO:0000313" key="10">
    <source>
        <dbReference type="Proteomes" id="UP000093694"/>
    </source>
</evidence>
<dbReference type="PATRIC" id="fig|1705578.3.peg.990"/>
<dbReference type="PANTHER" id="PTHR30250">
    <property type="entry name" value="PST FAMILY PREDICTED COLANIC ACID TRANSPORTER"/>
    <property type="match status" value="1"/>
</dbReference>
<dbReference type="Pfam" id="PF01943">
    <property type="entry name" value="Polysacc_synt"/>
    <property type="match status" value="1"/>
</dbReference>